<keyword evidence="1" id="KW-1133">Transmembrane helix</keyword>
<accession>A0A381QMY6</accession>
<organism evidence="2">
    <name type="scientific">marine metagenome</name>
    <dbReference type="NCBI Taxonomy" id="408172"/>
    <lineage>
        <taxon>unclassified sequences</taxon>
        <taxon>metagenomes</taxon>
        <taxon>ecological metagenomes</taxon>
    </lineage>
</organism>
<dbReference type="EMBL" id="UINC01001382">
    <property type="protein sequence ID" value="SUZ79307.1"/>
    <property type="molecule type" value="Genomic_DNA"/>
</dbReference>
<evidence type="ECO:0000256" key="1">
    <source>
        <dbReference type="SAM" id="Phobius"/>
    </source>
</evidence>
<feature type="transmembrane region" description="Helical" evidence="1">
    <location>
        <begin position="34"/>
        <end position="56"/>
    </location>
</feature>
<dbReference type="AlphaFoldDB" id="A0A381QMY6"/>
<reference evidence="2" key="1">
    <citation type="submission" date="2018-05" db="EMBL/GenBank/DDBJ databases">
        <authorList>
            <person name="Lanie J.A."/>
            <person name="Ng W.-L."/>
            <person name="Kazmierczak K.M."/>
            <person name="Andrzejewski T.M."/>
            <person name="Davidsen T.M."/>
            <person name="Wayne K.J."/>
            <person name="Tettelin H."/>
            <person name="Glass J.I."/>
            <person name="Rusch D."/>
            <person name="Podicherti R."/>
            <person name="Tsui H.-C.T."/>
            <person name="Winkler M.E."/>
        </authorList>
    </citation>
    <scope>NUCLEOTIDE SEQUENCE</scope>
</reference>
<keyword evidence="1" id="KW-0472">Membrane</keyword>
<proteinExistence type="predicted"/>
<name>A0A381QMY6_9ZZZZ</name>
<keyword evidence="1" id="KW-0812">Transmembrane</keyword>
<sequence length="67" mass="7461">MKWASVGCQNPATTVAWPVLPAAESGRGLYRKRYVLGVWVSAAGAGSIYFSIFPAYSHSWMYSFRVR</sequence>
<protein>
    <submittedName>
        <fullName evidence="2">Uncharacterized protein</fullName>
    </submittedName>
</protein>
<gene>
    <name evidence="2" type="ORF">METZ01_LOCUS32161</name>
</gene>
<evidence type="ECO:0000313" key="2">
    <source>
        <dbReference type="EMBL" id="SUZ79307.1"/>
    </source>
</evidence>